<organism evidence="2 5">
    <name type="scientific">Acinetobacter wanghuae</name>
    <dbReference type="NCBI Taxonomy" id="2662362"/>
    <lineage>
        <taxon>Bacteria</taxon>
        <taxon>Pseudomonadati</taxon>
        <taxon>Pseudomonadota</taxon>
        <taxon>Gammaproteobacteria</taxon>
        <taxon>Moraxellales</taxon>
        <taxon>Moraxellaceae</taxon>
        <taxon>Acinetobacter</taxon>
    </lineage>
</organism>
<feature type="transmembrane region" description="Helical" evidence="1">
    <location>
        <begin position="416"/>
        <end position="435"/>
    </location>
</feature>
<feature type="transmembrane region" description="Helical" evidence="1">
    <location>
        <begin position="330"/>
        <end position="347"/>
    </location>
</feature>
<evidence type="ECO:0000313" key="2">
    <source>
        <dbReference type="EMBL" id="MQW90798.1"/>
    </source>
</evidence>
<feature type="transmembrane region" description="Helical" evidence="1">
    <location>
        <begin position="549"/>
        <end position="569"/>
    </location>
</feature>
<feature type="transmembrane region" description="Helical" evidence="1">
    <location>
        <begin position="195"/>
        <end position="218"/>
    </location>
</feature>
<feature type="transmembrane region" description="Helical" evidence="1">
    <location>
        <begin position="719"/>
        <end position="738"/>
    </location>
</feature>
<dbReference type="EMBL" id="CP045650">
    <property type="protein sequence ID" value="QGA12277.1"/>
    <property type="molecule type" value="Genomic_DNA"/>
</dbReference>
<feature type="transmembrane region" description="Helical" evidence="1">
    <location>
        <begin position="781"/>
        <end position="799"/>
    </location>
</feature>
<dbReference type="AlphaFoldDB" id="A0A5Q0P4Z2"/>
<feature type="transmembrane region" description="Helical" evidence="1">
    <location>
        <begin position="73"/>
        <end position="104"/>
    </location>
</feature>
<feature type="transmembrane region" description="Helical" evidence="1">
    <location>
        <begin position="33"/>
        <end position="53"/>
    </location>
</feature>
<dbReference type="RefSeq" id="WP_153373338.1">
    <property type="nucleotide sequence ID" value="NZ_CP045650.1"/>
</dbReference>
<keyword evidence="1" id="KW-1133">Transmembrane helix</keyword>
<protein>
    <submittedName>
        <fullName evidence="2">DUF2339 domain-containing protein</fullName>
    </submittedName>
</protein>
<dbReference type="EMBL" id="WITK01000001">
    <property type="protein sequence ID" value="MQW90798.1"/>
    <property type="molecule type" value="Genomic_DNA"/>
</dbReference>
<dbReference type="Proteomes" id="UP000327478">
    <property type="component" value="Chromosome"/>
</dbReference>
<feature type="transmembrane region" description="Helical" evidence="1">
    <location>
        <begin position="302"/>
        <end position="321"/>
    </location>
</feature>
<sequence>MTTGRNELRMIWLVSLLILAASTWYLDQRVLSLFCGLGFLVSVMQYVTAVQVPTESMAQALNVPIRRNSKVPLYIASIVAVIGAVSGLNWLMGIGITAWIYFLLRWLQRLEISMLSIQTRLQHQHTVNQSVVLPALTEHIDTQQVTATSENRDSNFVEQIQAWIFQGNPVLKAAIVILMVGVILLLRFATENWQISLATKLGIVALVSAAVTFMGYMLQRKNRSFALALEGLGLGVLFLTLFFAYYNLVIPVLIVAAVLFLGIMLVTLFLSLKQESVELALMAMLIAYIAPFTLPIREATSVEFISYYLVINLAVAVLSSLRPWKMLNQIAFLITAIVGGIYGLLHIQQSDRFMLTALILAHSAVFIWLGLRFSQLLAQSDLHQFKLKPILDIALIFAAPITAYAFLYLIHFNDIIWQAGLSLIFAVVFACCWMWTRRSQTIAFVAQSYLSLMLIFLALIPPILLKGEWSVIGWALEGAVIYVWALERNVNVARYLSMGFLLMAGASSLYYLVEMNPSPNHIFWLLSSVYLMVVLISQLKAKYEQQLDTLAVSFLSLLSFSGSLMLLILIQDQLPFQDNDVLSLLIVVIIFSLMNELISRQNKTWTWSLPKWSGIAPLMLIAIILIFDQSQNAMIIWDSHQERWTFALAALLLSRLWVHPISALHLSKEVVSFGVLLSLALCSLSFIPTLPYISMVILLLLFCGWSYQQKAQSLWHLIWQTKSSVALMLTWMICSQLFSQHAFSAYLLPILNPFDLVSLAMLTAFMWVLLQHMKQEQDKGLIAVMMVLSLLWLSSYIVLRALHIYVQTPLNSLDVWSNATVQLSLTILWVLLAFMTMWIATFKKLKPLWILGGSILVVVTLKLVLLDLSHTGTLTRVLSFLMAGGVMLIIAYIAPMPESLEKE</sequence>
<feature type="transmembrane region" description="Helical" evidence="1">
    <location>
        <begin position="750"/>
        <end position="769"/>
    </location>
</feature>
<feature type="transmembrane region" description="Helical" evidence="1">
    <location>
        <begin position="692"/>
        <end position="707"/>
    </location>
</feature>
<feature type="transmembrane region" description="Helical" evidence="1">
    <location>
        <begin position="581"/>
        <end position="598"/>
    </location>
</feature>
<dbReference type="Pfam" id="PF10101">
    <property type="entry name" value="DUF2339"/>
    <property type="match status" value="1"/>
</dbReference>
<keyword evidence="4" id="KW-1185">Reference proteome</keyword>
<proteinExistence type="predicted"/>
<feature type="transmembrane region" description="Helical" evidence="1">
    <location>
        <begin position="442"/>
        <end position="463"/>
    </location>
</feature>
<dbReference type="InterPro" id="IPR019286">
    <property type="entry name" value="DUF2339_TM"/>
</dbReference>
<feature type="transmembrane region" description="Helical" evidence="1">
    <location>
        <begin position="847"/>
        <end position="865"/>
    </location>
</feature>
<name>A0A5Q0P4Z2_9GAMM</name>
<feature type="transmembrane region" description="Helical" evidence="1">
    <location>
        <begin position="391"/>
        <end position="410"/>
    </location>
</feature>
<dbReference type="Proteomes" id="UP000480556">
    <property type="component" value="Unassembled WGS sequence"/>
</dbReference>
<keyword evidence="1" id="KW-0472">Membrane</keyword>
<feature type="transmembrane region" description="Helical" evidence="1">
    <location>
        <begin position="353"/>
        <end position="371"/>
    </location>
</feature>
<feature type="transmembrane region" description="Helical" evidence="1">
    <location>
        <begin position="279"/>
        <end position="296"/>
    </location>
</feature>
<evidence type="ECO:0000256" key="1">
    <source>
        <dbReference type="SAM" id="Phobius"/>
    </source>
</evidence>
<dbReference type="PANTHER" id="PTHR38434:SF1">
    <property type="entry name" value="BLL2549 PROTEIN"/>
    <property type="match status" value="1"/>
</dbReference>
<evidence type="ECO:0000313" key="4">
    <source>
        <dbReference type="Proteomes" id="UP000327478"/>
    </source>
</evidence>
<feature type="transmembrane region" description="Helical" evidence="1">
    <location>
        <begin position="819"/>
        <end position="840"/>
    </location>
</feature>
<reference evidence="4 5" key="1">
    <citation type="submission" date="2019-10" db="EMBL/GenBank/DDBJ databases">
        <authorList>
            <person name="Dong K."/>
        </authorList>
    </citation>
    <scope>NUCLEOTIDE SEQUENCE [LARGE SCALE GENOMIC DNA]</scope>
    <source>
        <strain evidence="3">Dk386</strain>
        <strain evidence="4">dk386</strain>
        <strain evidence="2">Dk771</strain>
        <strain evidence="5">dk771</strain>
    </source>
</reference>
<feature type="transmembrane region" description="Helical" evidence="1">
    <location>
        <begin position="225"/>
        <end position="246"/>
    </location>
</feature>
<feature type="transmembrane region" description="Helical" evidence="1">
    <location>
        <begin position="877"/>
        <end position="894"/>
    </location>
</feature>
<feature type="transmembrane region" description="Helical" evidence="1">
    <location>
        <begin position="493"/>
        <end position="513"/>
    </location>
</feature>
<accession>A0A5Q0P4Z2</accession>
<evidence type="ECO:0000313" key="5">
    <source>
        <dbReference type="Proteomes" id="UP000480556"/>
    </source>
</evidence>
<feature type="transmembrane region" description="Helical" evidence="1">
    <location>
        <begin position="6"/>
        <end position="26"/>
    </location>
</feature>
<feature type="transmembrane region" description="Helical" evidence="1">
    <location>
        <begin position="469"/>
        <end position="486"/>
    </location>
</feature>
<evidence type="ECO:0000313" key="3">
    <source>
        <dbReference type="EMBL" id="QGA12277.1"/>
    </source>
</evidence>
<keyword evidence="1" id="KW-0812">Transmembrane</keyword>
<gene>
    <name evidence="3" type="ORF">GFH30_02655</name>
    <name evidence="2" type="ORF">GHJ48_00045</name>
</gene>
<feature type="transmembrane region" description="Helical" evidence="1">
    <location>
        <begin position="252"/>
        <end position="272"/>
    </location>
</feature>
<dbReference type="PANTHER" id="PTHR38434">
    <property type="entry name" value="BLL2549 PROTEIN"/>
    <property type="match status" value="1"/>
</dbReference>
<feature type="transmembrane region" description="Helical" evidence="1">
    <location>
        <begin position="519"/>
        <end position="537"/>
    </location>
</feature>
<feature type="transmembrane region" description="Helical" evidence="1">
    <location>
        <begin position="170"/>
        <end position="189"/>
    </location>
</feature>